<sequence>MLQITDIKRENVVVTIASGKLNQHDLEKIHPLIHSILEKGLKIRWYLEMNDFQGWHIEGLWEDFTKDVDHEKEYEKIALVGEKKWQSWAVWFMSPFSNAHIKYFTLNQKKEAEKWIESD</sequence>
<reference evidence="1 2" key="1">
    <citation type="submission" date="2016-07" db="EMBL/GenBank/DDBJ databases">
        <title>Multi-omics approach to identify versatile polysaccharide utilization systems of a marine flavobacterium Gramella flava.</title>
        <authorList>
            <person name="Tang K."/>
        </authorList>
    </citation>
    <scope>NUCLEOTIDE SEQUENCE [LARGE SCALE GENOMIC DNA]</scope>
    <source>
        <strain evidence="1 2">JLT2011</strain>
    </source>
</reference>
<dbReference type="InterPro" id="IPR021866">
    <property type="entry name" value="SpoIIAA-like"/>
</dbReference>
<proteinExistence type="predicted"/>
<organism evidence="1 2">
    <name type="scientific">Christiangramia flava JLT2011</name>
    <dbReference type="NCBI Taxonomy" id="1229726"/>
    <lineage>
        <taxon>Bacteria</taxon>
        <taxon>Pseudomonadati</taxon>
        <taxon>Bacteroidota</taxon>
        <taxon>Flavobacteriia</taxon>
        <taxon>Flavobacteriales</taxon>
        <taxon>Flavobacteriaceae</taxon>
        <taxon>Christiangramia</taxon>
    </lineage>
</organism>
<dbReference type="OrthoDB" id="9811577at2"/>
<evidence type="ECO:0000313" key="1">
    <source>
        <dbReference type="EMBL" id="APU70159.1"/>
    </source>
</evidence>
<gene>
    <name evidence="1" type="ORF">GRFL_3435</name>
</gene>
<dbReference type="Pfam" id="PF11964">
    <property type="entry name" value="SpoIIAA-like"/>
    <property type="match status" value="1"/>
</dbReference>
<dbReference type="AlphaFoldDB" id="A0A1L7I999"/>
<dbReference type="InterPro" id="IPR036513">
    <property type="entry name" value="STAS_dom_sf"/>
</dbReference>
<dbReference type="SUPFAM" id="SSF52091">
    <property type="entry name" value="SpoIIaa-like"/>
    <property type="match status" value="1"/>
</dbReference>
<dbReference type="RefSeq" id="WP_083645714.1">
    <property type="nucleotide sequence ID" value="NZ_AMRU01000004.1"/>
</dbReference>
<protein>
    <submittedName>
        <fullName evidence="1">Uncharacterized protein</fullName>
    </submittedName>
</protein>
<keyword evidence="2" id="KW-1185">Reference proteome</keyword>
<dbReference type="Proteomes" id="UP000186230">
    <property type="component" value="Chromosome"/>
</dbReference>
<dbReference type="EMBL" id="CP016359">
    <property type="protein sequence ID" value="APU70159.1"/>
    <property type="molecule type" value="Genomic_DNA"/>
</dbReference>
<dbReference type="Gene3D" id="3.40.50.10600">
    <property type="entry name" value="SpoIIaa-like domains"/>
    <property type="match status" value="1"/>
</dbReference>
<dbReference type="InterPro" id="IPR038396">
    <property type="entry name" value="SpoIIAA-like_sf"/>
</dbReference>
<evidence type="ECO:0000313" key="2">
    <source>
        <dbReference type="Proteomes" id="UP000186230"/>
    </source>
</evidence>
<name>A0A1L7I999_9FLAO</name>
<dbReference type="STRING" id="1229726.GRFL_3435"/>
<accession>A0A1L7I999</accession>
<dbReference type="KEGG" id="gfl:GRFL_3435"/>